<dbReference type="PROSITE" id="PS50999">
    <property type="entry name" value="COX2_TM"/>
    <property type="match status" value="1"/>
</dbReference>
<organism evidence="23 24">
    <name type="scientific">Allohahella marinimesophila</name>
    <dbReference type="NCBI Taxonomy" id="1054972"/>
    <lineage>
        <taxon>Bacteria</taxon>
        <taxon>Pseudomonadati</taxon>
        <taxon>Pseudomonadota</taxon>
        <taxon>Gammaproteobacteria</taxon>
        <taxon>Oceanospirillales</taxon>
        <taxon>Hahellaceae</taxon>
        <taxon>Allohahella</taxon>
    </lineage>
</organism>
<dbReference type="Proteomes" id="UP001501337">
    <property type="component" value="Unassembled WGS sequence"/>
</dbReference>
<evidence type="ECO:0000256" key="17">
    <source>
        <dbReference type="RuleBase" id="RU000456"/>
    </source>
</evidence>
<evidence type="ECO:0000256" key="10">
    <source>
        <dbReference type="ARBA" id="ARBA00022989"/>
    </source>
</evidence>
<dbReference type="NCBIfam" id="TIGR02866">
    <property type="entry name" value="CoxB"/>
    <property type="match status" value="1"/>
</dbReference>
<name>A0ABP7PCR5_9GAMM</name>
<evidence type="ECO:0000259" key="21">
    <source>
        <dbReference type="PROSITE" id="PS50999"/>
    </source>
</evidence>
<gene>
    <name evidence="23" type="primary">coxB</name>
    <name evidence="23" type="ORF">GCM10022278_21690</name>
</gene>
<dbReference type="InterPro" id="IPR014222">
    <property type="entry name" value="Cyt_c_oxidase_su2"/>
</dbReference>
<dbReference type="PROSITE" id="PS00078">
    <property type="entry name" value="COX2"/>
    <property type="match status" value="1"/>
</dbReference>
<evidence type="ECO:0000313" key="24">
    <source>
        <dbReference type="Proteomes" id="UP001501337"/>
    </source>
</evidence>
<keyword evidence="24" id="KW-1185">Reference proteome</keyword>
<evidence type="ECO:0000256" key="12">
    <source>
        <dbReference type="ARBA" id="ARBA00023008"/>
    </source>
</evidence>
<evidence type="ECO:0000256" key="3">
    <source>
        <dbReference type="ARBA" id="ARBA00022448"/>
    </source>
</evidence>
<dbReference type="InterPro" id="IPR011759">
    <property type="entry name" value="Cyt_c_oxidase_su2_TM_dom"/>
</dbReference>
<evidence type="ECO:0000256" key="16">
    <source>
        <dbReference type="PROSITE-ProRule" id="PRU00433"/>
    </source>
</evidence>
<keyword evidence="12 18" id="KW-0186">Copper</keyword>
<evidence type="ECO:0000256" key="18">
    <source>
        <dbReference type="RuleBase" id="RU004024"/>
    </source>
</evidence>
<dbReference type="Pfam" id="PF00116">
    <property type="entry name" value="COX2"/>
    <property type="match status" value="1"/>
</dbReference>
<dbReference type="InterPro" id="IPR002429">
    <property type="entry name" value="CcO_II-like_C"/>
</dbReference>
<keyword evidence="4 16" id="KW-0349">Heme</keyword>
<proteinExistence type="inferred from homology"/>
<dbReference type="Pfam" id="PF02790">
    <property type="entry name" value="COX2_TM"/>
    <property type="match status" value="1"/>
</dbReference>
<keyword evidence="13 19" id="KW-0472">Membrane</keyword>
<dbReference type="PROSITE" id="PS50857">
    <property type="entry name" value="COX2_CUA"/>
    <property type="match status" value="1"/>
</dbReference>
<dbReference type="PANTHER" id="PTHR22888">
    <property type="entry name" value="CYTOCHROME C OXIDASE, SUBUNIT II"/>
    <property type="match status" value="1"/>
</dbReference>
<dbReference type="InterPro" id="IPR008972">
    <property type="entry name" value="Cupredoxin"/>
</dbReference>
<evidence type="ECO:0000256" key="5">
    <source>
        <dbReference type="ARBA" id="ARBA00022660"/>
    </source>
</evidence>
<evidence type="ECO:0000259" key="20">
    <source>
        <dbReference type="PROSITE" id="PS50857"/>
    </source>
</evidence>
<evidence type="ECO:0000313" key="23">
    <source>
        <dbReference type="EMBL" id="GAA3963547.1"/>
    </source>
</evidence>
<keyword evidence="5 17" id="KW-0679">Respiratory chain</keyword>
<comment type="similarity">
    <text evidence="2 17">Belongs to the cytochrome c oxidase subunit 2 family.</text>
</comment>
<keyword evidence="9 17" id="KW-0249">Electron transport</keyword>
<sequence length="343" mass="38379">MREGVTEISHKVFDLHMLILWVCIAIGVVVFGVMFWSMFAYRKSRGAKASKFHESTTVEIIWTAIPFVILIGMAIPATGTLIEMYDTNDSEIDIKITGYQWKWRYDYLKEDFGYFSVMETHQDELYNRAEKGEHYLLDVDEPVVVPVGKKIRFLVTAADVIHSWWVPDIAVKRDAIPGYINESWTRIDTPGTYRGQCTELCGKDHGFMPVVVKAVEQAEYDEWVLAKQEKAKEEFELQSKEWTLAELTERGEAVYAKNCAGCHQANGQGLPPTFPSLVGQGLAVGAIEAHAEIVIKGSPGTSMPAFGGQLSDVDIAAVVTYERNAWGNDLGDMLEPKDVSGLK</sequence>
<dbReference type="Gene3D" id="2.60.40.420">
    <property type="entry name" value="Cupredoxins - blue copper proteins"/>
    <property type="match status" value="1"/>
</dbReference>
<evidence type="ECO:0000256" key="11">
    <source>
        <dbReference type="ARBA" id="ARBA00023004"/>
    </source>
</evidence>
<dbReference type="InterPro" id="IPR036257">
    <property type="entry name" value="Cyt_c_oxidase_su2_TM_sf"/>
</dbReference>
<dbReference type="PROSITE" id="PS51007">
    <property type="entry name" value="CYTC"/>
    <property type="match status" value="1"/>
</dbReference>
<comment type="catalytic activity">
    <reaction evidence="15 18">
        <text>4 Fe(II)-[cytochrome c] + O2 + 8 H(+)(in) = 4 Fe(III)-[cytochrome c] + 2 H2O + 4 H(+)(out)</text>
        <dbReference type="Rhea" id="RHEA:11436"/>
        <dbReference type="Rhea" id="RHEA-COMP:10350"/>
        <dbReference type="Rhea" id="RHEA-COMP:14399"/>
        <dbReference type="ChEBI" id="CHEBI:15377"/>
        <dbReference type="ChEBI" id="CHEBI:15378"/>
        <dbReference type="ChEBI" id="CHEBI:15379"/>
        <dbReference type="ChEBI" id="CHEBI:29033"/>
        <dbReference type="ChEBI" id="CHEBI:29034"/>
        <dbReference type="EC" id="7.1.1.9"/>
    </reaction>
</comment>
<dbReference type="InterPro" id="IPR009056">
    <property type="entry name" value="Cyt_c-like_dom"/>
</dbReference>
<keyword evidence="6 17" id="KW-0812">Transmembrane</keyword>
<evidence type="ECO:0000256" key="6">
    <source>
        <dbReference type="ARBA" id="ARBA00022692"/>
    </source>
</evidence>
<evidence type="ECO:0000256" key="14">
    <source>
        <dbReference type="ARBA" id="ARBA00024688"/>
    </source>
</evidence>
<dbReference type="EC" id="7.1.1.9" evidence="18"/>
<evidence type="ECO:0000256" key="7">
    <source>
        <dbReference type="ARBA" id="ARBA00022723"/>
    </source>
</evidence>
<evidence type="ECO:0000256" key="15">
    <source>
        <dbReference type="ARBA" id="ARBA00047816"/>
    </source>
</evidence>
<evidence type="ECO:0000259" key="22">
    <source>
        <dbReference type="PROSITE" id="PS51007"/>
    </source>
</evidence>
<dbReference type="InterPro" id="IPR045187">
    <property type="entry name" value="CcO_II"/>
</dbReference>
<keyword evidence="8" id="KW-1278">Translocase</keyword>
<feature type="transmembrane region" description="Helical" evidence="19">
    <location>
        <begin position="60"/>
        <end position="82"/>
    </location>
</feature>
<dbReference type="PANTHER" id="PTHR22888:SF9">
    <property type="entry name" value="CYTOCHROME C OXIDASE SUBUNIT 2"/>
    <property type="match status" value="1"/>
</dbReference>
<evidence type="ECO:0000256" key="19">
    <source>
        <dbReference type="SAM" id="Phobius"/>
    </source>
</evidence>
<dbReference type="SUPFAM" id="SSF81464">
    <property type="entry name" value="Cytochrome c oxidase subunit II-like, transmembrane region"/>
    <property type="match status" value="1"/>
</dbReference>
<dbReference type="InterPro" id="IPR036909">
    <property type="entry name" value="Cyt_c-like_dom_sf"/>
</dbReference>
<comment type="caution">
    <text evidence="23">The sequence shown here is derived from an EMBL/GenBank/DDBJ whole genome shotgun (WGS) entry which is preliminary data.</text>
</comment>
<keyword evidence="3 17" id="KW-0813">Transport</keyword>
<evidence type="ECO:0000256" key="13">
    <source>
        <dbReference type="ARBA" id="ARBA00023136"/>
    </source>
</evidence>
<evidence type="ECO:0000256" key="4">
    <source>
        <dbReference type="ARBA" id="ARBA00022617"/>
    </source>
</evidence>
<evidence type="ECO:0000256" key="2">
    <source>
        <dbReference type="ARBA" id="ARBA00007866"/>
    </source>
</evidence>
<comment type="subcellular location">
    <subcellularLocation>
        <location evidence="17">Cell membrane</location>
        <topology evidence="17">Multi-pass membrane protein</topology>
    </subcellularLocation>
    <subcellularLocation>
        <location evidence="1">Membrane</location>
        <topology evidence="1">Multi-pass membrane protein</topology>
    </subcellularLocation>
</comment>
<evidence type="ECO:0000256" key="9">
    <source>
        <dbReference type="ARBA" id="ARBA00022982"/>
    </source>
</evidence>
<keyword evidence="10 19" id="KW-1133">Transmembrane helix</keyword>
<dbReference type="Pfam" id="PF13442">
    <property type="entry name" value="Cytochrome_CBB3"/>
    <property type="match status" value="1"/>
</dbReference>
<dbReference type="Gene3D" id="1.10.760.10">
    <property type="entry name" value="Cytochrome c-like domain"/>
    <property type="match status" value="1"/>
</dbReference>
<feature type="domain" description="Cytochrome oxidase subunit II copper A binding" evidence="20">
    <location>
        <begin position="89"/>
        <end position="226"/>
    </location>
</feature>
<dbReference type="InterPro" id="IPR001505">
    <property type="entry name" value="Copper_CuA"/>
</dbReference>
<keyword evidence="11 16" id="KW-0408">Iron</keyword>
<comment type="cofactor">
    <cofactor evidence="18">
        <name>Cu cation</name>
        <dbReference type="ChEBI" id="CHEBI:23378"/>
    </cofactor>
    <text evidence="18">Binds a copper A center.</text>
</comment>
<dbReference type="SUPFAM" id="SSF49503">
    <property type="entry name" value="Cupredoxins"/>
    <property type="match status" value="1"/>
</dbReference>
<reference evidence="24" key="1">
    <citation type="journal article" date="2019" name="Int. J. Syst. Evol. Microbiol.">
        <title>The Global Catalogue of Microorganisms (GCM) 10K type strain sequencing project: providing services to taxonomists for standard genome sequencing and annotation.</title>
        <authorList>
            <consortium name="The Broad Institute Genomics Platform"/>
            <consortium name="The Broad Institute Genome Sequencing Center for Infectious Disease"/>
            <person name="Wu L."/>
            <person name="Ma J."/>
        </authorList>
    </citation>
    <scope>NUCLEOTIDE SEQUENCE [LARGE SCALE GENOMIC DNA]</scope>
    <source>
        <strain evidence="24">JCM 17555</strain>
    </source>
</reference>
<protein>
    <recommendedName>
        <fullName evidence="18">Cytochrome c oxidase subunit 2</fullName>
        <ecNumber evidence="18">7.1.1.9</ecNumber>
    </recommendedName>
</protein>
<accession>A0ABP7PCR5</accession>
<keyword evidence="7 16" id="KW-0479">Metal-binding</keyword>
<feature type="domain" description="Cytochrome oxidase subunit II transmembrane region profile" evidence="21">
    <location>
        <begin position="1"/>
        <end position="88"/>
    </location>
</feature>
<dbReference type="Gene3D" id="1.10.287.90">
    <property type="match status" value="1"/>
</dbReference>
<dbReference type="EMBL" id="BAABBO010000009">
    <property type="protein sequence ID" value="GAA3963547.1"/>
    <property type="molecule type" value="Genomic_DNA"/>
</dbReference>
<comment type="function">
    <text evidence="14 18">Subunits I and II form the functional core of the enzyme complex. Electrons originating in cytochrome c are transferred via heme a and Cu(A) to the binuclear center formed by heme a3 and Cu(B).</text>
</comment>
<evidence type="ECO:0000256" key="1">
    <source>
        <dbReference type="ARBA" id="ARBA00004141"/>
    </source>
</evidence>
<feature type="transmembrane region" description="Helical" evidence="19">
    <location>
        <begin position="18"/>
        <end position="39"/>
    </location>
</feature>
<dbReference type="SUPFAM" id="SSF46626">
    <property type="entry name" value="Cytochrome c"/>
    <property type="match status" value="1"/>
</dbReference>
<feature type="domain" description="Cytochrome c" evidence="22">
    <location>
        <begin position="246"/>
        <end position="326"/>
    </location>
</feature>
<evidence type="ECO:0000256" key="8">
    <source>
        <dbReference type="ARBA" id="ARBA00022967"/>
    </source>
</evidence>
<dbReference type="PRINTS" id="PR01166">
    <property type="entry name" value="CYCOXIDASEII"/>
</dbReference>